<feature type="domain" description="Peptidase A2" evidence="7">
    <location>
        <begin position="151"/>
        <end position="165"/>
    </location>
</feature>
<keyword evidence="6" id="KW-0732">Signal</keyword>
<dbReference type="PROSITE" id="PS51767">
    <property type="entry name" value="PEPTIDASE_A1"/>
    <property type="match status" value="1"/>
</dbReference>
<gene>
    <name evidence="9" type="ORF">BG006_010071</name>
</gene>
<evidence type="ECO:0000259" key="7">
    <source>
        <dbReference type="PROSITE" id="PS50175"/>
    </source>
</evidence>
<dbReference type="GO" id="GO:0004190">
    <property type="term" value="F:aspartic-type endopeptidase activity"/>
    <property type="evidence" value="ECO:0007669"/>
    <property type="project" value="UniProtKB-KW"/>
</dbReference>
<evidence type="ECO:0000256" key="2">
    <source>
        <dbReference type="ARBA" id="ARBA00022750"/>
    </source>
</evidence>
<comment type="caution">
    <text evidence="9">The sequence shown here is derived from an EMBL/GenBank/DDBJ whole genome shotgun (WGS) entry which is preliminary data.</text>
</comment>
<dbReference type="Proteomes" id="UP000696485">
    <property type="component" value="Unassembled WGS sequence"/>
</dbReference>
<dbReference type="PANTHER" id="PTHR47966">
    <property type="entry name" value="BETA-SITE APP-CLEAVING ENZYME, ISOFORM A-RELATED"/>
    <property type="match status" value="1"/>
</dbReference>
<dbReference type="PANTHER" id="PTHR47966:SF51">
    <property type="entry name" value="BETA-SITE APP-CLEAVING ENZYME, ISOFORM A-RELATED"/>
    <property type="match status" value="1"/>
</dbReference>
<keyword evidence="10" id="KW-1185">Reference proteome</keyword>
<evidence type="ECO:0000256" key="6">
    <source>
        <dbReference type="SAM" id="SignalP"/>
    </source>
</evidence>
<evidence type="ECO:0000313" key="9">
    <source>
        <dbReference type="EMBL" id="KAF9326510.1"/>
    </source>
</evidence>
<protein>
    <recommendedName>
        <fullName evidence="11">Peptidase A1 domain-containing protein</fullName>
    </recommendedName>
</protein>
<dbReference type="InterPro" id="IPR001461">
    <property type="entry name" value="Aspartic_peptidase_A1"/>
</dbReference>
<dbReference type="PROSITE" id="PS50175">
    <property type="entry name" value="ASP_PROT_RETROV"/>
    <property type="match status" value="1"/>
</dbReference>
<dbReference type="InterPro" id="IPR001995">
    <property type="entry name" value="Peptidase_A2_cat"/>
</dbReference>
<dbReference type="InterPro" id="IPR033121">
    <property type="entry name" value="PEPTIDASE_A1"/>
</dbReference>
<feature type="region of interest" description="Disordered" evidence="5">
    <location>
        <begin position="299"/>
        <end position="320"/>
    </location>
</feature>
<dbReference type="EMBL" id="JAAAUY010000773">
    <property type="protein sequence ID" value="KAF9326510.1"/>
    <property type="molecule type" value="Genomic_DNA"/>
</dbReference>
<feature type="compositionally biased region" description="Gly residues" evidence="5">
    <location>
        <begin position="308"/>
        <end position="320"/>
    </location>
</feature>
<comment type="similarity">
    <text evidence="1 4">Belongs to the peptidase A1 family.</text>
</comment>
<dbReference type="InterPro" id="IPR021109">
    <property type="entry name" value="Peptidase_aspartic_dom_sf"/>
</dbReference>
<dbReference type="InterPro" id="IPR034164">
    <property type="entry name" value="Pepsin-like_dom"/>
</dbReference>
<dbReference type="InterPro" id="IPR001969">
    <property type="entry name" value="Aspartic_peptidase_AS"/>
</dbReference>
<dbReference type="GO" id="GO:0006508">
    <property type="term" value="P:proteolysis"/>
    <property type="evidence" value="ECO:0007669"/>
    <property type="project" value="UniProtKB-KW"/>
</dbReference>
<organism evidence="9 10">
    <name type="scientific">Podila minutissima</name>
    <dbReference type="NCBI Taxonomy" id="64525"/>
    <lineage>
        <taxon>Eukaryota</taxon>
        <taxon>Fungi</taxon>
        <taxon>Fungi incertae sedis</taxon>
        <taxon>Mucoromycota</taxon>
        <taxon>Mortierellomycotina</taxon>
        <taxon>Mortierellomycetes</taxon>
        <taxon>Mortierellales</taxon>
        <taxon>Mortierellaceae</taxon>
        <taxon>Podila</taxon>
    </lineage>
</organism>
<dbReference type="Gene3D" id="2.40.70.10">
    <property type="entry name" value="Acid Proteases"/>
    <property type="match status" value="2"/>
</dbReference>
<evidence type="ECO:0000259" key="8">
    <source>
        <dbReference type="PROSITE" id="PS51767"/>
    </source>
</evidence>
<name>A0A9P5VIS6_9FUNG</name>
<reference evidence="9" key="1">
    <citation type="journal article" date="2020" name="Fungal Divers.">
        <title>Resolving the Mortierellaceae phylogeny through synthesis of multi-gene phylogenetics and phylogenomics.</title>
        <authorList>
            <person name="Vandepol N."/>
            <person name="Liber J."/>
            <person name="Desiro A."/>
            <person name="Na H."/>
            <person name="Kennedy M."/>
            <person name="Barry K."/>
            <person name="Grigoriev I.V."/>
            <person name="Miller A.N."/>
            <person name="O'Donnell K."/>
            <person name="Stajich J.E."/>
            <person name="Bonito G."/>
        </authorList>
    </citation>
    <scope>NUCLEOTIDE SEQUENCE</scope>
    <source>
        <strain evidence="9">NVP1</strain>
    </source>
</reference>
<dbReference type="AlphaFoldDB" id="A0A9P5VIS6"/>
<evidence type="ECO:0000313" key="10">
    <source>
        <dbReference type="Proteomes" id="UP000696485"/>
    </source>
</evidence>
<feature type="chain" id="PRO_5040302686" description="Peptidase A1 domain-containing protein" evidence="6">
    <location>
        <begin position="23"/>
        <end position="521"/>
    </location>
</feature>
<keyword evidence="2 4" id="KW-0064">Aspartyl protease</keyword>
<evidence type="ECO:0000256" key="5">
    <source>
        <dbReference type="SAM" id="MobiDB-lite"/>
    </source>
</evidence>
<dbReference type="SUPFAM" id="SSF50630">
    <property type="entry name" value="Acid proteases"/>
    <property type="match status" value="1"/>
</dbReference>
<proteinExistence type="inferred from homology"/>
<dbReference type="CDD" id="cd05471">
    <property type="entry name" value="pepsin_like"/>
    <property type="match status" value="1"/>
</dbReference>
<evidence type="ECO:0000256" key="3">
    <source>
        <dbReference type="ARBA" id="ARBA00022801"/>
    </source>
</evidence>
<feature type="signal peptide" evidence="6">
    <location>
        <begin position="1"/>
        <end position="22"/>
    </location>
</feature>
<keyword evidence="3 4" id="KW-0378">Hydrolase</keyword>
<keyword evidence="4" id="KW-0645">Protease</keyword>
<dbReference type="Pfam" id="PF00026">
    <property type="entry name" value="Asp"/>
    <property type="match status" value="2"/>
</dbReference>
<evidence type="ECO:0000256" key="4">
    <source>
        <dbReference type="RuleBase" id="RU000454"/>
    </source>
</evidence>
<dbReference type="PROSITE" id="PS00141">
    <property type="entry name" value="ASP_PROTEASE"/>
    <property type="match status" value="1"/>
</dbReference>
<evidence type="ECO:0000256" key="1">
    <source>
        <dbReference type="ARBA" id="ARBA00007447"/>
    </source>
</evidence>
<dbReference type="PRINTS" id="PR00792">
    <property type="entry name" value="PEPSIN"/>
</dbReference>
<sequence length="521" mass="55522">MFAPTLSLVAIWLCILASSTSSSTPPSSFTPFSSRQPVSSTPFADLAHLLEHPPQLLHLDRTPYASQYHARKPYLLTEPDPDCDDTTTFDTLSSYSCAYTAPLPKIPVSLTSIPKDYGYTATFSLGTYPSSPSFSRSSAPNNNKPPPGQLFNLLVDTGSDLTVVTSATCAHPECLQVPHRFSCAASSTCTQARNNLDGTDRWVQGYGDGTRANGTLVRDTVRFVADGGSDGDDDGEATIELAGQPMLVVDGPGLGLAKSYGTSVDGIVGLNRGGPVVSPTVLQNLQRLEVTVGNVLANSNKGREGRRQGGGGGGGGGGSGMGLMSLSLNKSLDPGMGGELLLNGIDTSRFRGSIYWSDCGPSPFDWTVQLDLGVMVDAQEGSIRDPLQVVPGTENQFAVIDSGSDGIYLQRQTYHELFRRIPGATQLANGYWRVPCQGDIALVLGIRDRLYRIPYHDWVKKPKISSASSSSSTMGETMCQAKVYGSSPGPILLGATFLRTVYTVFDFSRPGYERIGFADLA</sequence>
<evidence type="ECO:0008006" key="11">
    <source>
        <dbReference type="Google" id="ProtNLM"/>
    </source>
</evidence>
<feature type="domain" description="Peptidase A1" evidence="8">
    <location>
        <begin position="138"/>
        <end position="518"/>
    </location>
</feature>
<accession>A0A9P5VIS6</accession>